<evidence type="ECO:0000313" key="3">
    <source>
        <dbReference type="Proteomes" id="UP001157034"/>
    </source>
</evidence>
<dbReference type="EMBL" id="BSVB01000001">
    <property type="protein sequence ID" value="GMA95508.1"/>
    <property type="molecule type" value="Genomic_DNA"/>
</dbReference>
<comment type="caution">
    <text evidence="2">The sequence shown here is derived from an EMBL/GenBank/DDBJ whole genome shotgun (WGS) entry which is preliminary data.</text>
</comment>
<accession>A0ABQ6K7J8</accession>
<dbReference type="InterPro" id="IPR043129">
    <property type="entry name" value="ATPase_NBD"/>
</dbReference>
<evidence type="ECO:0000256" key="1">
    <source>
        <dbReference type="ARBA" id="ARBA00006479"/>
    </source>
</evidence>
<protein>
    <submittedName>
        <fullName evidence="2">Glucokinase</fullName>
    </submittedName>
</protein>
<proteinExistence type="inferred from homology"/>
<comment type="similarity">
    <text evidence="1">Belongs to the ROK (NagC/XylR) family.</text>
</comment>
<organism evidence="2 3">
    <name type="scientific">Pseudolysinimonas kribbensis</name>
    <dbReference type="NCBI Taxonomy" id="433641"/>
    <lineage>
        <taxon>Bacteria</taxon>
        <taxon>Bacillati</taxon>
        <taxon>Actinomycetota</taxon>
        <taxon>Actinomycetes</taxon>
        <taxon>Micrococcales</taxon>
        <taxon>Microbacteriaceae</taxon>
        <taxon>Pseudolysinimonas</taxon>
    </lineage>
</organism>
<gene>
    <name evidence="2" type="primary">glk</name>
    <name evidence="2" type="ORF">GCM10025881_23320</name>
</gene>
<reference evidence="3" key="1">
    <citation type="journal article" date="2019" name="Int. J. Syst. Evol. Microbiol.">
        <title>The Global Catalogue of Microorganisms (GCM) 10K type strain sequencing project: providing services to taxonomists for standard genome sequencing and annotation.</title>
        <authorList>
            <consortium name="The Broad Institute Genomics Platform"/>
            <consortium name="The Broad Institute Genome Sequencing Center for Infectious Disease"/>
            <person name="Wu L."/>
            <person name="Ma J."/>
        </authorList>
    </citation>
    <scope>NUCLEOTIDE SEQUENCE [LARGE SCALE GENOMIC DNA]</scope>
    <source>
        <strain evidence="3">NBRC 108894</strain>
    </source>
</reference>
<dbReference type="SUPFAM" id="SSF53067">
    <property type="entry name" value="Actin-like ATPase domain"/>
    <property type="match status" value="1"/>
</dbReference>
<dbReference type="Proteomes" id="UP001157034">
    <property type="component" value="Unassembled WGS sequence"/>
</dbReference>
<sequence>MIAIDVGGTTIKGALVDAAGVVRATEIAPTPRPGAERTVLEVASRLAAAAPGVGTNPVAVGIVSPGIVDPGGVVRIAVNLDWRDLPLAQLAEDALGLPAVVTHDVRGAGVGELRCGAGIGVRDLAVVQLGTGIASALVVHGELVVGAGSAAGEVGHLPVIPGGERCACGQEGCVEAYASGGAIARRYAARTGRPATAEQIVGLLGGDADADAVWAEAITALGRGVLSIVALLDPALVVLGGGVAAAGDALLEPLRGSITGTLTWRECPPIVVSPLGAEAGRLGAAVLAFERAGIPVDAASWRRA</sequence>
<name>A0ABQ6K7J8_9MICO</name>
<keyword evidence="3" id="KW-1185">Reference proteome</keyword>
<dbReference type="PANTHER" id="PTHR18964:SF149">
    <property type="entry name" value="BIFUNCTIONAL UDP-N-ACETYLGLUCOSAMINE 2-EPIMERASE_N-ACETYLMANNOSAMINE KINASE"/>
    <property type="match status" value="1"/>
</dbReference>
<dbReference type="PANTHER" id="PTHR18964">
    <property type="entry name" value="ROK (REPRESSOR, ORF, KINASE) FAMILY"/>
    <property type="match status" value="1"/>
</dbReference>
<evidence type="ECO:0000313" key="2">
    <source>
        <dbReference type="EMBL" id="GMA95508.1"/>
    </source>
</evidence>
<dbReference type="Pfam" id="PF00480">
    <property type="entry name" value="ROK"/>
    <property type="match status" value="1"/>
</dbReference>
<dbReference type="InterPro" id="IPR000600">
    <property type="entry name" value="ROK"/>
</dbReference>
<dbReference type="Gene3D" id="3.30.420.40">
    <property type="match status" value="2"/>
</dbReference>